<comment type="caution">
    <text evidence="2">The sequence shown here is derived from an EMBL/GenBank/DDBJ whole genome shotgun (WGS) entry which is preliminary data.</text>
</comment>
<feature type="transmembrane region" description="Helical" evidence="1">
    <location>
        <begin position="102"/>
        <end position="119"/>
    </location>
</feature>
<evidence type="ECO:0000313" key="2">
    <source>
        <dbReference type="EMBL" id="MCF1716577.1"/>
    </source>
</evidence>
<dbReference type="EMBL" id="JAKEVY010000005">
    <property type="protein sequence ID" value="MCF1716577.1"/>
    <property type="molecule type" value="Genomic_DNA"/>
</dbReference>
<keyword evidence="3" id="KW-1185">Reference proteome</keyword>
<evidence type="ECO:0000256" key="1">
    <source>
        <dbReference type="SAM" id="Phobius"/>
    </source>
</evidence>
<organism evidence="2 3">
    <name type="scientific">Flavihumibacter fluminis</name>
    <dbReference type="NCBI Taxonomy" id="2909236"/>
    <lineage>
        <taxon>Bacteria</taxon>
        <taxon>Pseudomonadati</taxon>
        <taxon>Bacteroidota</taxon>
        <taxon>Chitinophagia</taxon>
        <taxon>Chitinophagales</taxon>
        <taxon>Chitinophagaceae</taxon>
        <taxon>Flavihumibacter</taxon>
    </lineage>
</organism>
<sequence>MKWVNYIFIVLFLLSAALQYNDPDPYLWIPIYCWGAWLCWLALKQKFPPVLYLLSALFYIGYAAWLFIAPDGVISWANEHHAESLVQSMKATKPWIEQSREFGGLLILLLSLLLNWFFARRDSRVIEV</sequence>
<protein>
    <submittedName>
        <fullName evidence="2">Transmembrane 220 family protein</fullName>
    </submittedName>
</protein>
<dbReference type="Proteomes" id="UP001200145">
    <property type="component" value="Unassembled WGS sequence"/>
</dbReference>
<keyword evidence="1" id="KW-1133">Transmembrane helix</keyword>
<reference evidence="2 3" key="1">
    <citation type="submission" date="2022-01" db="EMBL/GenBank/DDBJ databases">
        <title>Flavihumibacter sp. nov., isolated from sediment of a river.</title>
        <authorList>
            <person name="Liu H."/>
        </authorList>
    </citation>
    <scope>NUCLEOTIDE SEQUENCE [LARGE SCALE GENOMIC DNA]</scope>
    <source>
        <strain evidence="2 3">RY-1</strain>
    </source>
</reference>
<gene>
    <name evidence="2" type="ORF">L0U88_18185</name>
</gene>
<feature type="transmembrane region" description="Helical" evidence="1">
    <location>
        <begin position="27"/>
        <end position="43"/>
    </location>
</feature>
<accession>A0ABS9BLJ8</accession>
<keyword evidence="1" id="KW-0472">Membrane</keyword>
<feature type="transmembrane region" description="Helical" evidence="1">
    <location>
        <begin position="50"/>
        <end position="68"/>
    </location>
</feature>
<evidence type="ECO:0000313" key="3">
    <source>
        <dbReference type="Proteomes" id="UP001200145"/>
    </source>
</evidence>
<keyword evidence="1 2" id="KW-0812">Transmembrane</keyword>
<proteinExistence type="predicted"/>
<name>A0ABS9BLJ8_9BACT</name>
<dbReference type="RefSeq" id="WP_234867867.1">
    <property type="nucleotide sequence ID" value="NZ_JAKEVY010000005.1"/>
</dbReference>
<dbReference type="Pfam" id="PF15071">
    <property type="entry name" value="TMEM220"/>
    <property type="match status" value="1"/>
</dbReference>
<dbReference type="InterPro" id="IPR029377">
    <property type="entry name" value="TMEM220"/>
</dbReference>